<evidence type="ECO:0000256" key="5">
    <source>
        <dbReference type="ARBA" id="ARBA00038058"/>
    </source>
</evidence>
<dbReference type="SMART" id="SM00487">
    <property type="entry name" value="DEXDc"/>
    <property type="match status" value="1"/>
</dbReference>
<dbReference type="SMART" id="SM00491">
    <property type="entry name" value="HELICc2"/>
    <property type="match status" value="1"/>
</dbReference>
<dbReference type="AlphaFoldDB" id="A0A0G0N0I9"/>
<evidence type="ECO:0000256" key="1">
    <source>
        <dbReference type="ARBA" id="ARBA00001966"/>
    </source>
</evidence>
<dbReference type="GO" id="GO:0016818">
    <property type="term" value="F:hydrolase activity, acting on acid anhydrides, in phosphorus-containing anhydrides"/>
    <property type="evidence" value="ECO:0007669"/>
    <property type="project" value="InterPro"/>
</dbReference>
<comment type="cofactor">
    <cofactor evidence="1">
        <name>[4Fe-4S] cluster</name>
        <dbReference type="ChEBI" id="CHEBI:49883"/>
    </cofactor>
</comment>
<sequence>MDKNKNNLNEFIILDLETIGLDKEVGKIIEIAALRVKDWEIVDEYVQLVNPEMKVPRVTTNLTGIRNADVKDQPMIQNCLGAFLEFIGDKPLVGHNLISFDKPFIEFNCKRYGFAPKISNSAFDTLELSIFLLPELRKHKLEYLYKYLVSGNVKQTHRAKDDCEMTLAVLKELKNVRDKKWEGNWITHVGEIVKEEGWTWADFILEREETLDLGKKIESYLPIENYLETLDWSRLKKINKEEQQTENGGEQKTKETKKKEYVKINSDEIKKVFDVNGKAGSLKAVLGKQYEYRKQQEDMALAVANGINNNKNLVVEAPTGCGKSLGYLIPAVCWSLKNNNLPVVVSTYTNALQDQLYESDFKLVDQIYDVDVKITVAKGRDHYVCIRKFKKYIEDIFQEEEHLSFAGAERFSPKLFSAFLANWIIKNKANNCDLDRFPFWLKNKSADFNKSKINSTRDSCQHRFCEHYNKCFVNRLKLATRESNVIVTNHSLVFSDPWDNPSLFSVLPNNFKVLVIDEAINIEDAATNASTETYSRNEFAYLVKDFFDNTHPKKGFLRRIENHLKTVGDQTLFNRVKNIENTSDQLLANSQTLFNILQNEARGRKLEYDDREEIFPDFLSAVKAPLENIAVLLGSLMAFLDTVHKLYCDRNQSGFCQEVKTFYLNFAAYANFLAVLGELNKNDFIFYRVINAGLDDLSLNYCHKHIGKYLDKNLYGKDLKSIIFTSATLSYNNNFDFINKIWGLNFISKERLEYMRLPYLFDYEKQCALILVSELPNRDRDNTESNQRVFYPETAAFLHNLMLANSGSALLIFTNKKDAGIFGELMVGGLEENNIPLYSTERSRDLRIMSGNKSSIVEEFKESIESCLIGTAGLREGINVPGPSLEMVVIVKLPFAVPSDPINRNRQMIYGGFNGYSLPHCIFNIKQAFGRLIRTKDDSGFVFIVDARIKSYFDAIKNNLPEKLQIKNLSLDDFEEFNKFLNKTKGMVDRVERVIKNF</sequence>
<dbReference type="InterPro" id="IPR014013">
    <property type="entry name" value="Helic_SF1/SF2_ATP-bd_DinG/Rad3"/>
</dbReference>
<dbReference type="SMART" id="SM00479">
    <property type="entry name" value="EXOIII"/>
    <property type="match status" value="1"/>
</dbReference>
<evidence type="ECO:0000256" key="3">
    <source>
        <dbReference type="ARBA" id="ARBA00022801"/>
    </source>
</evidence>
<dbReference type="InterPro" id="IPR014001">
    <property type="entry name" value="Helicase_ATP-bd"/>
</dbReference>
<feature type="domain" description="Helicase ATP-binding" evidence="8">
    <location>
        <begin position="282"/>
        <end position="564"/>
    </location>
</feature>
<dbReference type="Proteomes" id="UP000034022">
    <property type="component" value="Unassembled WGS sequence"/>
</dbReference>
<dbReference type="InterPro" id="IPR045028">
    <property type="entry name" value="DinG/Rad3-like"/>
</dbReference>
<organism evidence="9 10">
    <name type="scientific">Candidatus Falkowbacteria bacterium GW2011_GWE1_38_31</name>
    <dbReference type="NCBI Taxonomy" id="1618638"/>
    <lineage>
        <taxon>Bacteria</taxon>
        <taxon>Candidatus Falkowiibacteriota</taxon>
    </lineage>
</organism>
<dbReference type="Pfam" id="PF00929">
    <property type="entry name" value="RNase_T"/>
    <property type="match status" value="1"/>
</dbReference>
<dbReference type="PANTHER" id="PTHR11472:SF34">
    <property type="entry name" value="REGULATOR OF TELOMERE ELONGATION HELICASE 1"/>
    <property type="match status" value="1"/>
</dbReference>
<dbReference type="EC" id="5.6.2.3" evidence="6"/>
<dbReference type="InterPro" id="IPR012337">
    <property type="entry name" value="RNaseH-like_sf"/>
</dbReference>
<dbReference type="Gene3D" id="3.40.50.300">
    <property type="entry name" value="P-loop containing nucleotide triphosphate hydrolases"/>
    <property type="match status" value="2"/>
</dbReference>
<dbReference type="GO" id="GO:0043139">
    <property type="term" value="F:5'-3' DNA helicase activity"/>
    <property type="evidence" value="ECO:0007669"/>
    <property type="project" value="UniProtKB-EC"/>
</dbReference>
<dbReference type="InterPro" id="IPR027417">
    <property type="entry name" value="P-loop_NTPase"/>
</dbReference>
<evidence type="ECO:0000256" key="7">
    <source>
        <dbReference type="ARBA" id="ARBA00048954"/>
    </source>
</evidence>
<evidence type="ECO:0000313" key="10">
    <source>
        <dbReference type="Proteomes" id="UP000034022"/>
    </source>
</evidence>
<dbReference type="SUPFAM" id="SSF53098">
    <property type="entry name" value="Ribonuclease H-like"/>
    <property type="match status" value="1"/>
</dbReference>
<accession>A0A0G0N0I9</accession>
<evidence type="ECO:0000256" key="4">
    <source>
        <dbReference type="ARBA" id="ARBA00022840"/>
    </source>
</evidence>
<protein>
    <recommendedName>
        <fullName evidence="6">DNA 5'-3' helicase</fullName>
        <ecNumber evidence="6">5.6.2.3</ecNumber>
    </recommendedName>
</protein>
<dbReference type="InterPro" id="IPR011545">
    <property type="entry name" value="DEAD/DEAH_box_helicase_dom"/>
</dbReference>
<proteinExistence type="inferred from homology"/>
<dbReference type="GO" id="GO:0006139">
    <property type="term" value="P:nucleobase-containing compound metabolic process"/>
    <property type="evidence" value="ECO:0007669"/>
    <property type="project" value="InterPro"/>
</dbReference>
<dbReference type="InterPro" id="IPR036397">
    <property type="entry name" value="RNaseH_sf"/>
</dbReference>
<dbReference type="EMBL" id="LBUU01000004">
    <property type="protein sequence ID" value="KKQ70596.1"/>
    <property type="molecule type" value="Genomic_DNA"/>
</dbReference>
<comment type="similarity">
    <text evidence="5">Belongs to the helicase family. DinG subfamily.</text>
</comment>
<dbReference type="PATRIC" id="fig|1618638.3.peg.557"/>
<dbReference type="InterPro" id="IPR006555">
    <property type="entry name" value="ATP-dep_Helicase_C"/>
</dbReference>
<dbReference type="FunFam" id="3.30.420.10:FF:000045">
    <property type="entry name" value="3'-5' exonuclease DinG"/>
    <property type="match status" value="1"/>
</dbReference>
<evidence type="ECO:0000259" key="8">
    <source>
        <dbReference type="PROSITE" id="PS51193"/>
    </source>
</evidence>
<gene>
    <name evidence="9" type="ORF">US91_C0004G0081</name>
</gene>
<dbReference type="InterPro" id="IPR013520">
    <property type="entry name" value="Ribonucl_H"/>
</dbReference>
<dbReference type="Gene3D" id="3.30.420.10">
    <property type="entry name" value="Ribonuclease H-like superfamily/Ribonuclease H"/>
    <property type="match status" value="1"/>
</dbReference>
<dbReference type="CDD" id="cd06127">
    <property type="entry name" value="DEDDh"/>
    <property type="match status" value="1"/>
</dbReference>
<evidence type="ECO:0000313" key="9">
    <source>
        <dbReference type="EMBL" id="KKQ70596.1"/>
    </source>
</evidence>
<evidence type="ECO:0000256" key="6">
    <source>
        <dbReference type="ARBA" id="ARBA00044969"/>
    </source>
</evidence>
<evidence type="ECO:0000256" key="2">
    <source>
        <dbReference type="ARBA" id="ARBA00022741"/>
    </source>
</evidence>
<dbReference type="PANTHER" id="PTHR11472">
    <property type="entry name" value="DNA REPAIR DEAD HELICASE RAD3/XP-D SUBFAMILY MEMBER"/>
    <property type="match status" value="1"/>
</dbReference>
<reference evidence="9 10" key="1">
    <citation type="journal article" date="2015" name="Nature">
        <title>rRNA introns, odd ribosomes, and small enigmatic genomes across a large radiation of phyla.</title>
        <authorList>
            <person name="Brown C.T."/>
            <person name="Hug L.A."/>
            <person name="Thomas B.C."/>
            <person name="Sharon I."/>
            <person name="Castelle C.J."/>
            <person name="Singh A."/>
            <person name="Wilkins M.J."/>
            <person name="Williams K.H."/>
            <person name="Banfield J.F."/>
        </authorList>
    </citation>
    <scope>NUCLEOTIDE SEQUENCE [LARGE SCALE GENOMIC DNA]</scope>
</reference>
<dbReference type="Pfam" id="PF13307">
    <property type="entry name" value="Helicase_C_2"/>
    <property type="match status" value="1"/>
</dbReference>
<dbReference type="SUPFAM" id="SSF52540">
    <property type="entry name" value="P-loop containing nucleoside triphosphate hydrolases"/>
    <property type="match status" value="2"/>
</dbReference>
<dbReference type="GO" id="GO:0003676">
    <property type="term" value="F:nucleic acid binding"/>
    <property type="evidence" value="ECO:0007669"/>
    <property type="project" value="InterPro"/>
</dbReference>
<keyword evidence="2" id="KW-0547">Nucleotide-binding</keyword>
<comment type="caution">
    <text evidence="9">The sequence shown here is derived from an EMBL/GenBank/DDBJ whole genome shotgun (WGS) entry which is preliminary data.</text>
</comment>
<dbReference type="PROSITE" id="PS51193">
    <property type="entry name" value="HELICASE_ATP_BIND_2"/>
    <property type="match status" value="1"/>
</dbReference>
<dbReference type="GO" id="GO:0005524">
    <property type="term" value="F:ATP binding"/>
    <property type="evidence" value="ECO:0007669"/>
    <property type="project" value="UniProtKB-KW"/>
</dbReference>
<comment type="catalytic activity">
    <reaction evidence="7">
        <text>ATP + H2O = ADP + phosphate + H(+)</text>
        <dbReference type="Rhea" id="RHEA:13065"/>
        <dbReference type="ChEBI" id="CHEBI:15377"/>
        <dbReference type="ChEBI" id="CHEBI:15378"/>
        <dbReference type="ChEBI" id="CHEBI:30616"/>
        <dbReference type="ChEBI" id="CHEBI:43474"/>
        <dbReference type="ChEBI" id="CHEBI:456216"/>
        <dbReference type="EC" id="5.6.2.3"/>
    </reaction>
</comment>
<keyword evidence="3" id="KW-0378">Hydrolase</keyword>
<dbReference type="GO" id="GO:0004527">
    <property type="term" value="F:exonuclease activity"/>
    <property type="evidence" value="ECO:0007669"/>
    <property type="project" value="UniProtKB-ARBA"/>
</dbReference>
<dbReference type="Pfam" id="PF00270">
    <property type="entry name" value="DEAD"/>
    <property type="match status" value="1"/>
</dbReference>
<name>A0A0G0N0I9_9BACT</name>
<keyword evidence="4" id="KW-0067">ATP-binding</keyword>